<feature type="signal peptide" evidence="1">
    <location>
        <begin position="1"/>
        <end position="23"/>
    </location>
</feature>
<organism evidence="2 3">
    <name type="scientific">Billgrantia ethanolica</name>
    <dbReference type="NCBI Taxonomy" id="2733486"/>
    <lineage>
        <taxon>Bacteria</taxon>
        <taxon>Pseudomonadati</taxon>
        <taxon>Pseudomonadota</taxon>
        <taxon>Gammaproteobacteria</taxon>
        <taxon>Oceanospirillales</taxon>
        <taxon>Halomonadaceae</taxon>
        <taxon>Billgrantia</taxon>
    </lineage>
</organism>
<feature type="chain" id="PRO_5046116386" description="Lipoprotein" evidence="1">
    <location>
        <begin position="24"/>
        <end position="100"/>
    </location>
</feature>
<dbReference type="EMBL" id="JABFTX010000003">
    <property type="protein sequence ID" value="MCE8004239.1"/>
    <property type="molecule type" value="Genomic_DNA"/>
</dbReference>
<accession>A0ABS9A8X8</accession>
<evidence type="ECO:0000313" key="3">
    <source>
        <dbReference type="Proteomes" id="UP001320168"/>
    </source>
</evidence>
<comment type="caution">
    <text evidence="2">The sequence shown here is derived from an EMBL/GenBank/DDBJ whole genome shotgun (WGS) entry which is preliminary data.</text>
</comment>
<keyword evidence="1" id="KW-0732">Signal</keyword>
<name>A0ABS9A8X8_9GAMM</name>
<evidence type="ECO:0000256" key="1">
    <source>
        <dbReference type="SAM" id="SignalP"/>
    </source>
</evidence>
<dbReference type="PROSITE" id="PS51257">
    <property type="entry name" value="PROKAR_LIPOPROTEIN"/>
    <property type="match status" value="1"/>
</dbReference>
<dbReference type="RefSeq" id="WP_234270869.1">
    <property type="nucleotide sequence ID" value="NZ_JABFTX010000003.1"/>
</dbReference>
<sequence>MRVWSLALALLLGGCATSPEPVAMPEPLPAPVLCALPVGMTEHQVPPAKPGGEYAQREVAAYVTALHEWGAAGWMRVAESRQWSQNCVDRAAVRDGGGAD</sequence>
<proteinExistence type="predicted"/>
<reference evidence="2 3" key="1">
    <citation type="journal article" date="2021" name="Front. Microbiol.">
        <title>Aerobic Denitrification and Heterotrophic Sulfur Oxidation in the Genus Halomonas Revealed by Six Novel Species Characterizations and Genome-Based Analysis.</title>
        <authorList>
            <person name="Wang L."/>
            <person name="Shao Z."/>
        </authorList>
    </citation>
    <scope>NUCLEOTIDE SEQUENCE [LARGE SCALE GENOMIC DNA]</scope>
    <source>
        <strain evidence="2 3">MCCC 1A11081</strain>
    </source>
</reference>
<keyword evidence="3" id="KW-1185">Reference proteome</keyword>
<dbReference type="Proteomes" id="UP001320168">
    <property type="component" value="Unassembled WGS sequence"/>
</dbReference>
<gene>
    <name evidence="2" type="ORF">HOP53_15475</name>
</gene>
<evidence type="ECO:0008006" key="4">
    <source>
        <dbReference type="Google" id="ProtNLM"/>
    </source>
</evidence>
<evidence type="ECO:0000313" key="2">
    <source>
        <dbReference type="EMBL" id="MCE8004239.1"/>
    </source>
</evidence>
<protein>
    <recommendedName>
        <fullName evidence="4">Lipoprotein</fullName>
    </recommendedName>
</protein>